<comment type="caution">
    <text evidence="1">The sequence shown here is derived from an EMBL/GenBank/DDBJ whole genome shotgun (WGS) entry which is preliminary data.</text>
</comment>
<proteinExistence type="predicted"/>
<organism evidence="1 2">
    <name type="scientific">Kumtagia ephedrae</name>
    <dbReference type="NCBI Taxonomy" id="2116701"/>
    <lineage>
        <taxon>Bacteria</taxon>
        <taxon>Pseudomonadati</taxon>
        <taxon>Pseudomonadota</taxon>
        <taxon>Alphaproteobacteria</taxon>
        <taxon>Hyphomicrobiales</taxon>
        <taxon>Phyllobacteriaceae</taxon>
        <taxon>Kumtagia</taxon>
    </lineage>
</organism>
<dbReference type="OrthoDB" id="3817502at2"/>
<dbReference type="InterPro" id="IPR011049">
    <property type="entry name" value="Serralysin-like_metalloprot_C"/>
</dbReference>
<dbReference type="Gene3D" id="2.150.10.10">
    <property type="entry name" value="Serralysin-like metalloprotease, C-terminal"/>
    <property type="match status" value="2"/>
</dbReference>
<protein>
    <recommendedName>
        <fullName evidence="3">Calcium-binding protein</fullName>
    </recommendedName>
</protein>
<gene>
    <name evidence="1" type="ORF">C7I84_09645</name>
</gene>
<dbReference type="SUPFAM" id="SSF51120">
    <property type="entry name" value="beta-Roll"/>
    <property type="match status" value="3"/>
</dbReference>
<dbReference type="EMBL" id="PXYK01000007">
    <property type="protein sequence ID" value="PSJ61850.1"/>
    <property type="molecule type" value="Genomic_DNA"/>
</dbReference>
<dbReference type="Pfam" id="PF00353">
    <property type="entry name" value="HemolysinCabind"/>
    <property type="match status" value="5"/>
</dbReference>
<evidence type="ECO:0008006" key="3">
    <source>
        <dbReference type="Google" id="ProtNLM"/>
    </source>
</evidence>
<evidence type="ECO:0000313" key="1">
    <source>
        <dbReference type="EMBL" id="PSJ61850.1"/>
    </source>
</evidence>
<evidence type="ECO:0000313" key="2">
    <source>
        <dbReference type="Proteomes" id="UP000241229"/>
    </source>
</evidence>
<name>A0A2P7SHA4_9HYPH</name>
<keyword evidence="2" id="KW-1185">Reference proteome</keyword>
<dbReference type="AlphaFoldDB" id="A0A2P7SHA4"/>
<dbReference type="PRINTS" id="PR00313">
    <property type="entry name" value="CABNDNGRPT"/>
</dbReference>
<reference evidence="1 2" key="1">
    <citation type="submission" date="2018-03" db="EMBL/GenBank/DDBJ databases">
        <title>The draft genome of Mesorhizobium sp. 6GN-30.</title>
        <authorList>
            <person name="Liu L."/>
            <person name="Li L."/>
            <person name="Wang T."/>
            <person name="Zhang X."/>
            <person name="Liang L."/>
        </authorList>
    </citation>
    <scope>NUCLEOTIDE SEQUENCE [LARGE SCALE GENOMIC DNA]</scope>
    <source>
        <strain evidence="1 2">6GN30</strain>
    </source>
</reference>
<dbReference type="InterPro" id="IPR001343">
    <property type="entry name" value="Hemolysn_Ca-bd"/>
</dbReference>
<dbReference type="GO" id="GO:0005509">
    <property type="term" value="F:calcium ion binding"/>
    <property type="evidence" value="ECO:0007669"/>
    <property type="project" value="InterPro"/>
</dbReference>
<accession>A0A2P7SHA4</accession>
<sequence length="779" mass="79598">MPTLNVDVSTDFSADDLVDIDEIVYGDDISISATFDSSQFGGGQVSETVTLTGGAGNNFLRVDMSAAGFFSAKDWTLSNWTGFDQVQIFGTVGNDEIHGTDGKDQIGALNNGGGIDKLFAYGGNDILRLPFGAVAGSIFDGGDGTDGLLLTQVADYDFTGTTIVDVEQVQFAQIITATFNDDQLGADAIKQVIGTKSEQNVVVVEGADTDLSGVSFLTWGRPDQTISIEGEIFVANDLVGSSEDDTINGGSAGDTLEGGGGTDLLFGNDGADKFVYRAGSDLVKGEAEGVIGAAGTDTVQLADAGAIDFFEVVFNGVEQLTYQSGVSSARFGSEAIIDFDKVTGSAAVDTLTVDRTGAGLFDLAGLAFSNWTNGTDIIKVNGTNAGEIIIGTVENDTIDGKDGNDTMAGGKGDDVFRVGQAGDVIDEIIGSGEDRVIATTSYQLTAGASIERLTTNGSTGMAAIDLTGNTFAQAIEGNAAGNTLKDGGGAADAMKGFAGNDTYLVYNSATTVSEGVSQGTADKVAAAVDYALGAGVQVEILGTTSSAGLADINLTGNVLAQEIIGNAGDNILHDGGKGAADTLRGLDGDDTYRVFNSADVIEESAVQGAADRVVAAVSYTLDADVRVEIMTTNGSGGTSDIWLTGNEIAQEIVGNAGDNRLEGKGGADTLRGFGGDDTFVFATALGGGNVDTIIDFIVADDRFLLSDAIFTALTPGTLAAAAFRANDDGLAEDASDRIIYEMDTGEVYYDFNGDAAGGGVLFAVADAGLAMTNLDFSVA</sequence>
<dbReference type="Proteomes" id="UP000241229">
    <property type="component" value="Unassembled WGS sequence"/>
</dbReference>
<dbReference type="RefSeq" id="WP_106771958.1">
    <property type="nucleotide sequence ID" value="NZ_PXYK01000007.1"/>
</dbReference>